<proteinExistence type="inferred from homology"/>
<dbReference type="Pfam" id="PF06253">
    <property type="entry name" value="MTTB"/>
    <property type="match status" value="1"/>
</dbReference>
<dbReference type="Proteomes" id="UP001272052">
    <property type="component" value="Unassembled WGS sequence"/>
</dbReference>
<keyword evidence="2 4" id="KW-0489">Methyltransferase</keyword>
<organism evidence="4 5">
    <name type="scientific">Methanimicrococcus hacksteinii</name>
    <dbReference type="NCBI Taxonomy" id="3028293"/>
    <lineage>
        <taxon>Archaea</taxon>
        <taxon>Methanobacteriati</taxon>
        <taxon>Methanobacteriota</taxon>
        <taxon>Stenosarchaea group</taxon>
        <taxon>Methanomicrobia</taxon>
        <taxon>Methanosarcinales</taxon>
        <taxon>Methanosarcinaceae</taxon>
        <taxon>Methanimicrococcus</taxon>
    </lineage>
</organism>
<keyword evidence="3 4" id="KW-0808">Transferase</keyword>
<evidence type="ECO:0000256" key="1">
    <source>
        <dbReference type="ARBA" id="ARBA00007137"/>
    </source>
</evidence>
<dbReference type="InterPro" id="IPR038601">
    <property type="entry name" value="MttB-like_sf"/>
</dbReference>
<evidence type="ECO:0000256" key="3">
    <source>
        <dbReference type="ARBA" id="ARBA00022679"/>
    </source>
</evidence>
<keyword evidence="5" id="KW-1185">Reference proteome</keyword>
<protein>
    <submittedName>
        <fullName evidence="4">Glycine betaine methyltransferase</fullName>
        <ecNumber evidence="4">2.1.1.-</ecNumber>
    </submittedName>
</protein>
<name>A0ABU3VQM9_9EURY</name>
<accession>A0ABU3VQM9</accession>
<dbReference type="GO" id="GO:0008168">
    <property type="term" value="F:methyltransferase activity"/>
    <property type="evidence" value="ECO:0007669"/>
    <property type="project" value="UniProtKB-KW"/>
</dbReference>
<reference evidence="4 5" key="1">
    <citation type="submission" date="2023-06" db="EMBL/GenBank/DDBJ databases">
        <title>Genome sequence of Methanimicrococcus sp. At1.</title>
        <authorList>
            <person name="Protasov E."/>
            <person name="Platt K."/>
            <person name="Poehlein A."/>
            <person name="Daniel R."/>
            <person name="Brune A."/>
        </authorList>
    </citation>
    <scope>NUCLEOTIDE SEQUENCE [LARGE SCALE GENOMIC DNA]</scope>
    <source>
        <strain evidence="4 5">At1</strain>
    </source>
</reference>
<comment type="similarity">
    <text evidence="1">Belongs to the trimethylamine methyltransferase family.</text>
</comment>
<dbReference type="Gene3D" id="3.20.20.480">
    <property type="entry name" value="Trimethylamine methyltransferase-like"/>
    <property type="match status" value="1"/>
</dbReference>
<comment type="caution">
    <text evidence="4">The sequence shown here is derived from an EMBL/GenBank/DDBJ whole genome shotgun (WGS) entry which is preliminary data.</text>
</comment>
<evidence type="ECO:0000313" key="4">
    <source>
        <dbReference type="EMBL" id="MDV0445614.1"/>
    </source>
</evidence>
<dbReference type="EMBL" id="JAWDKC010000020">
    <property type="protein sequence ID" value="MDV0445614.1"/>
    <property type="molecule type" value="Genomic_DNA"/>
</dbReference>
<dbReference type="EC" id="2.1.1.-" evidence="4"/>
<evidence type="ECO:0000313" key="5">
    <source>
        <dbReference type="Proteomes" id="UP001272052"/>
    </source>
</evidence>
<gene>
    <name evidence="4" type="primary">mtgB_5</name>
    <name evidence="4" type="ORF">MmiAt1_12030</name>
</gene>
<dbReference type="GO" id="GO:0032259">
    <property type="term" value="P:methylation"/>
    <property type="evidence" value="ECO:0007669"/>
    <property type="project" value="UniProtKB-KW"/>
</dbReference>
<dbReference type="InterPro" id="IPR010426">
    <property type="entry name" value="MTTB_MeTrfase"/>
</dbReference>
<evidence type="ECO:0000256" key="2">
    <source>
        <dbReference type="ARBA" id="ARBA00022603"/>
    </source>
</evidence>
<sequence>MIKNTYRLLSLEERKMIDVATMEVLAESGVMILDEEARSIYKEAGCIVDEKTNMVKIPEHVVRKALSCAPTGFKLYGRNKKRTTDIRYGGETTFNNFGVGVKMCDYVSPGKYHTRNSTEADIMNIAKVVDYADKIDFYLSAVAAGDLTGVKAQNIHEQITPVFNTSKNILVDAVGPFMPIYFEVIKAFYGGDEEEAMKKPIYSMTGCPTSPLEIGTNFCQVIIQAARYNMPCNVLSMAMSGGSSPVQLAGTIVTHNAEVLAGIVLSQLTVPGAPVWYGSSTTAFDLRRGTAPVGAPEIGLISAAVVEMGEYYNLPTYVAGF</sequence>